<proteinExistence type="predicted"/>
<protein>
    <submittedName>
        <fullName evidence="1">Uncharacterized protein</fullName>
    </submittedName>
</protein>
<evidence type="ECO:0000313" key="2">
    <source>
        <dbReference type="Proteomes" id="UP000185829"/>
    </source>
</evidence>
<accession>A0A9X8WN96</accession>
<gene>
    <name evidence="1" type="ORF">SAMN05878482_11323</name>
</gene>
<name>A0A9X8WN96_9BACI</name>
<reference evidence="1 2" key="1">
    <citation type="submission" date="2017-01" db="EMBL/GenBank/DDBJ databases">
        <authorList>
            <person name="Varghese N."/>
            <person name="Submissions S."/>
        </authorList>
    </citation>
    <scope>NUCLEOTIDE SEQUENCE [LARGE SCALE GENOMIC DNA]</scope>
    <source>
        <strain evidence="1 2">RUG2-6</strain>
    </source>
</reference>
<dbReference type="Proteomes" id="UP000185829">
    <property type="component" value="Unassembled WGS sequence"/>
</dbReference>
<comment type="caution">
    <text evidence="1">The sequence shown here is derived from an EMBL/GenBank/DDBJ whole genome shotgun (WGS) entry which is preliminary data.</text>
</comment>
<dbReference type="AlphaFoldDB" id="A0A9X8WN96"/>
<organism evidence="1 2">
    <name type="scientific">Peribacillus simplex</name>
    <dbReference type="NCBI Taxonomy" id="1478"/>
    <lineage>
        <taxon>Bacteria</taxon>
        <taxon>Bacillati</taxon>
        <taxon>Bacillota</taxon>
        <taxon>Bacilli</taxon>
        <taxon>Bacillales</taxon>
        <taxon>Bacillaceae</taxon>
        <taxon>Peribacillus</taxon>
    </lineage>
</organism>
<dbReference type="EMBL" id="FTMX01000013">
    <property type="protein sequence ID" value="SIS09370.1"/>
    <property type="molecule type" value="Genomic_DNA"/>
</dbReference>
<dbReference type="RefSeq" id="WP_076372590.1">
    <property type="nucleotide sequence ID" value="NZ_FTMX01000013.1"/>
</dbReference>
<sequence>MSTPLQAVGKLEEKRVCLQFFYGLYNLDVDFRSRNSLSAGGRGASSACACGVSLDELLIREYHLMKYTFSEPLLEAHLSIG</sequence>
<evidence type="ECO:0000313" key="1">
    <source>
        <dbReference type="EMBL" id="SIS09370.1"/>
    </source>
</evidence>